<evidence type="ECO:0000259" key="3">
    <source>
        <dbReference type="PROSITE" id="PS50943"/>
    </source>
</evidence>
<dbReference type="InterPro" id="IPR010982">
    <property type="entry name" value="Lambda_DNA-bd_dom_sf"/>
</dbReference>
<dbReference type="Gene3D" id="1.10.260.40">
    <property type="entry name" value="lambda repressor-like DNA-binding domains"/>
    <property type="match status" value="1"/>
</dbReference>
<dbReference type="SUPFAM" id="SSF47413">
    <property type="entry name" value="lambda repressor-like DNA-binding domains"/>
    <property type="match status" value="1"/>
</dbReference>
<dbReference type="PROSITE" id="PS50943">
    <property type="entry name" value="HTH_CROC1"/>
    <property type="match status" value="1"/>
</dbReference>
<reference evidence="4" key="2">
    <citation type="submission" date="2021-04" db="EMBL/GenBank/DDBJ databases">
        <authorList>
            <person name="Gilroy R."/>
        </authorList>
    </citation>
    <scope>NUCLEOTIDE SEQUENCE</scope>
    <source>
        <strain evidence="4">ChiHecec2B26-7398</strain>
    </source>
</reference>
<dbReference type="InterPro" id="IPR050807">
    <property type="entry name" value="TransReg_Diox_bact_type"/>
</dbReference>
<name>A0A9D1XZG2_9FIRM</name>
<dbReference type="PANTHER" id="PTHR46797">
    <property type="entry name" value="HTH-TYPE TRANSCRIPTIONAL REGULATOR"/>
    <property type="match status" value="1"/>
</dbReference>
<gene>
    <name evidence="4" type="ORF">H9846_01735</name>
</gene>
<feature type="domain" description="HTH cro/C1-type" evidence="3">
    <location>
        <begin position="10"/>
        <end position="64"/>
    </location>
</feature>
<proteinExistence type="predicted"/>
<protein>
    <submittedName>
        <fullName evidence="4">Helix-turn-helix domain-containing protein</fullName>
    </submittedName>
</protein>
<dbReference type="InterPro" id="IPR001387">
    <property type="entry name" value="Cro/C1-type_HTH"/>
</dbReference>
<organism evidence="4 5">
    <name type="scientific">Candidatus Gemmiger excrementipullorum</name>
    <dbReference type="NCBI Taxonomy" id="2838610"/>
    <lineage>
        <taxon>Bacteria</taxon>
        <taxon>Bacillati</taxon>
        <taxon>Bacillota</taxon>
        <taxon>Clostridia</taxon>
        <taxon>Eubacteriales</taxon>
        <taxon>Gemmiger</taxon>
    </lineage>
</organism>
<dbReference type="GO" id="GO:0005829">
    <property type="term" value="C:cytosol"/>
    <property type="evidence" value="ECO:0007669"/>
    <property type="project" value="TreeGrafter"/>
</dbReference>
<keyword evidence="2" id="KW-0812">Transmembrane</keyword>
<evidence type="ECO:0000256" key="1">
    <source>
        <dbReference type="ARBA" id="ARBA00023125"/>
    </source>
</evidence>
<sequence>MDAPTFGAFLAETRRARGLTQRDLAERLHVTDKAVSRWERGVGLPDINTLEPLSDALGLTLSQLMHADHGGAAAQPAQTLAEFFALMTPAQIAWADVRRAIFWLTIGLAVWAQCTLPWQVAIHWHWADGAWHPDGAAPGLLAYLGCIALCAMLLWFWQGWQRNVMGAAALVWLRTFHPRLGAAVQLALQMFWMGWALAPALCVAMILLLN</sequence>
<dbReference type="Pfam" id="PF01381">
    <property type="entry name" value="HTH_3"/>
    <property type="match status" value="1"/>
</dbReference>
<evidence type="ECO:0000313" key="4">
    <source>
        <dbReference type="EMBL" id="HIX94165.1"/>
    </source>
</evidence>
<dbReference type="GO" id="GO:0003677">
    <property type="term" value="F:DNA binding"/>
    <property type="evidence" value="ECO:0007669"/>
    <property type="project" value="UniProtKB-KW"/>
</dbReference>
<reference evidence="4" key="1">
    <citation type="journal article" date="2021" name="PeerJ">
        <title>Extensive microbial diversity within the chicken gut microbiome revealed by metagenomics and culture.</title>
        <authorList>
            <person name="Gilroy R."/>
            <person name="Ravi A."/>
            <person name="Getino M."/>
            <person name="Pursley I."/>
            <person name="Horton D.L."/>
            <person name="Alikhan N.F."/>
            <person name="Baker D."/>
            <person name="Gharbi K."/>
            <person name="Hall N."/>
            <person name="Watson M."/>
            <person name="Adriaenssens E.M."/>
            <person name="Foster-Nyarko E."/>
            <person name="Jarju S."/>
            <person name="Secka A."/>
            <person name="Antonio M."/>
            <person name="Oren A."/>
            <person name="Chaudhuri R.R."/>
            <person name="La Ragione R."/>
            <person name="Hildebrand F."/>
            <person name="Pallen M.J."/>
        </authorList>
    </citation>
    <scope>NUCLEOTIDE SEQUENCE</scope>
    <source>
        <strain evidence="4">ChiHecec2B26-7398</strain>
    </source>
</reference>
<keyword evidence="1" id="KW-0238">DNA-binding</keyword>
<dbReference type="PANTHER" id="PTHR46797:SF1">
    <property type="entry name" value="METHYLPHOSPHONATE SYNTHASE"/>
    <property type="match status" value="1"/>
</dbReference>
<keyword evidence="2" id="KW-0472">Membrane</keyword>
<feature type="transmembrane region" description="Helical" evidence="2">
    <location>
        <begin position="140"/>
        <end position="157"/>
    </location>
</feature>
<dbReference type="SMART" id="SM00530">
    <property type="entry name" value="HTH_XRE"/>
    <property type="match status" value="1"/>
</dbReference>
<evidence type="ECO:0000313" key="5">
    <source>
        <dbReference type="Proteomes" id="UP000886751"/>
    </source>
</evidence>
<dbReference type="EMBL" id="DXEI01000029">
    <property type="protein sequence ID" value="HIX94165.1"/>
    <property type="molecule type" value="Genomic_DNA"/>
</dbReference>
<accession>A0A9D1XZG2</accession>
<dbReference type="GO" id="GO:0003700">
    <property type="term" value="F:DNA-binding transcription factor activity"/>
    <property type="evidence" value="ECO:0007669"/>
    <property type="project" value="TreeGrafter"/>
</dbReference>
<dbReference type="Proteomes" id="UP000886751">
    <property type="component" value="Unassembled WGS sequence"/>
</dbReference>
<keyword evidence="2" id="KW-1133">Transmembrane helix</keyword>
<evidence type="ECO:0000256" key="2">
    <source>
        <dbReference type="SAM" id="Phobius"/>
    </source>
</evidence>
<feature type="transmembrane region" description="Helical" evidence="2">
    <location>
        <begin position="100"/>
        <end position="120"/>
    </location>
</feature>
<comment type="caution">
    <text evidence="4">The sequence shown here is derived from an EMBL/GenBank/DDBJ whole genome shotgun (WGS) entry which is preliminary data.</text>
</comment>
<dbReference type="AlphaFoldDB" id="A0A9D1XZG2"/>
<dbReference type="CDD" id="cd00093">
    <property type="entry name" value="HTH_XRE"/>
    <property type="match status" value="1"/>
</dbReference>
<feature type="transmembrane region" description="Helical" evidence="2">
    <location>
        <begin position="190"/>
        <end position="209"/>
    </location>
</feature>